<organism evidence="2 3">
    <name type="scientific">Neoarthrinium moseri</name>
    <dbReference type="NCBI Taxonomy" id="1658444"/>
    <lineage>
        <taxon>Eukaryota</taxon>
        <taxon>Fungi</taxon>
        <taxon>Dikarya</taxon>
        <taxon>Ascomycota</taxon>
        <taxon>Pezizomycotina</taxon>
        <taxon>Sordariomycetes</taxon>
        <taxon>Xylariomycetidae</taxon>
        <taxon>Amphisphaeriales</taxon>
        <taxon>Apiosporaceae</taxon>
        <taxon>Neoarthrinium</taxon>
    </lineage>
</organism>
<evidence type="ECO:0000259" key="1">
    <source>
        <dbReference type="Pfam" id="PF07883"/>
    </source>
</evidence>
<gene>
    <name evidence="2" type="ORF">JX265_011422</name>
</gene>
<dbReference type="Proteomes" id="UP000829685">
    <property type="component" value="Unassembled WGS sequence"/>
</dbReference>
<protein>
    <recommendedName>
        <fullName evidence="1">Cupin type-2 domain-containing protein</fullName>
    </recommendedName>
</protein>
<dbReference type="InterPro" id="IPR014710">
    <property type="entry name" value="RmlC-like_jellyroll"/>
</dbReference>
<accession>A0A9P9WCM9</accession>
<proteinExistence type="predicted"/>
<dbReference type="EMBL" id="JAFIMR010000042">
    <property type="protein sequence ID" value="KAI1856781.1"/>
    <property type="molecule type" value="Genomic_DNA"/>
</dbReference>
<dbReference type="Pfam" id="PF07883">
    <property type="entry name" value="Cupin_2"/>
    <property type="match status" value="1"/>
</dbReference>
<keyword evidence="3" id="KW-1185">Reference proteome</keyword>
<evidence type="ECO:0000313" key="2">
    <source>
        <dbReference type="EMBL" id="KAI1856781.1"/>
    </source>
</evidence>
<dbReference type="SUPFAM" id="SSF51182">
    <property type="entry name" value="RmlC-like cupins"/>
    <property type="match status" value="1"/>
</dbReference>
<reference evidence="2" key="1">
    <citation type="submission" date="2021-03" db="EMBL/GenBank/DDBJ databases">
        <title>Revisited historic fungal species revealed as producer of novel bioactive compounds through whole genome sequencing and comparative genomics.</title>
        <authorList>
            <person name="Vignolle G.A."/>
            <person name="Hochenegger N."/>
            <person name="Mach R.L."/>
            <person name="Mach-Aigner A.R."/>
            <person name="Javad Rahimi M."/>
            <person name="Salim K.A."/>
            <person name="Chan C.M."/>
            <person name="Lim L.B.L."/>
            <person name="Cai F."/>
            <person name="Druzhinina I.S."/>
            <person name="U'Ren J.M."/>
            <person name="Derntl C."/>
        </authorList>
    </citation>
    <scope>NUCLEOTIDE SEQUENCE</scope>
    <source>
        <strain evidence="2">TUCIM 5799</strain>
    </source>
</reference>
<sequence>MGFETVKTLTMSPGVTVDIQVNADEPETSIDRYAVDTICTGKSGTDAFYVPPHWHKHHSEHFTVLEGRVAVTIDGVKHVIRAGDPVLFVPARTVHSIQGFKGERLVVRERADPAGDYKAVFFSDVFSTGSFGTLADVPHMLRAFYDGDTYLALPLYFRFFDEVFMTIAGGLAHLIAPKRVKTL</sequence>
<evidence type="ECO:0000313" key="3">
    <source>
        <dbReference type="Proteomes" id="UP000829685"/>
    </source>
</evidence>
<dbReference type="InterPro" id="IPR011051">
    <property type="entry name" value="RmlC_Cupin_sf"/>
</dbReference>
<dbReference type="Gene3D" id="2.60.120.10">
    <property type="entry name" value="Jelly Rolls"/>
    <property type="match status" value="1"/>
</dbReference>
<name>A0A9P9WCM9_9PEZI</name>
<feature type="domain" description="Cupin type-2" evidence="1">
    <location>
        <begin position="50"/>
        <end position="97"/>
    </location>
</feature>
<dbReference type="AlphaFoldDB" id="A0A9P9WCM9"/>
<comment type="caution">
    <text evidence="2">The sequence shown here is derived from an EMBL/GenBank/DDBJ whole genome shotgun (WGS) entry which is preliminary data.</text>
</comment>
<dbReference type="InterPro" id="IPR013096">
    <property type="entry name" value="Cupin_2"/>
</dbReference>